<feature type="region of interest" description="Disordered" evidence="1">
    <location>
        <begin position="635"/>
        <end position="666"/>
    </location>
</feature>
<evidence type="ECO:0000313" key="2">
    <source>
        <dbReference type="EMBL" id="KAJ2899485.1"/>
    </source>
</evidence>
<reference evidence="2" key="1">
    <citation type="submission" date="2022-07" db="EMBL/GenBank/DDBJ databases">
        <title>Draft genome sequence of Zalerion maritima ATCC 34329, a (micro)plastics degrading marine fungus.</title>
        <authorList>
            <person name="Paco A."/>
            <person name="Goncalves M.F.M."/>
            <person name="Rocha-Santos T.A.P."/>
            <person name="Alves A."/>
        </authorList>
    </citation>
    <scope>NUCLEOTIDE SEQUENCE</scope>
    <source>
        <strain evidence="2">ATCC 34329</strain>
    </source>
</reference>
<feature type="compositionally biased region" description="Basic and acidic residues" evidence="1">
    <location>
        <begin position="152"/>
        <end position="165"/>
    </location>
</feature>
<feature type="compositionally biased region" description="Basic and acidic residues" evidence="1">
    <location>
        <begin position="105"/>
        <end position="118"/>
    </location>
</feature>
<feature type="region of interest" description="Disordered" evidence="1">
    <location>
        <begin position="85"/>
        <end position="343"/>
    </location>
</feature>
<feature type="compositionally biased region" description="Low complexity" evidence="1">
    <location>
        <begin position="313"/>
        <end position="338"/>
    </location>
</feature>
<dbReference type="Proteomes" id="UP001201980">
    <property type="component" value="Unassembled WGS sequence"/>
</dbReference>
<proteinExistence type="predicted"/>
<feature type="compositionally biased region" description="Low complexity" evidence="1">
    <location>
        <begin position="232"/>
        <end position="254"/>
    </location>
</feature>
<evidence type="ECO:0000313" key="3">
    <source>
        <dbReference type="Proteomes" id="UP001201980"/>
    </source>
</evidence>
<protein>
    <submittedName>
        <fullName evidence="2">Uncharacterized protein</fullName>
    </submittedName>
</protein>
<name>A0AAD5WRZ6_9PEZI</name>
<keyword evidence="3" id="KW-1185">Reference proteome</keyword>
<dbReference type="EMBL" id="JAKWBI020000196">
    <property type="protein sequence ID" value="KAJ2899485.1"/>
    <property type="molecule type" value="Genomic_DNA"/>
</dbReference>
<feature type="region of interest" description="Disordered" evidence="1">
    <location>
        <begin position="515"/>
        <end position="538"/>
    </location>
</feature>
<organism evidence="2 3">
    <name type="scientific">Zalerion maritima</name>
    <dbReference type="NCBI Taxonomy" id="339359"/>
    <lineage>
        <taxon>Eukaryota</taxon>
        <taxon>Fungi</taxon>
        <taxon>Dikarya</taxon>
        <taxon>Ascomycota</taxon>
        <taxon>Pezizomycotina</taxon>
        <taxon>Sordariomycetes</taxon>
        <taxon>Lulworthiomycetidae</taxon>
        <taxon>Lulworthiales</taxon>
        <taxon>Lulworthiaceae</taxon>
        <taxon>Zalerion</taxon>
    </lineage>
</organism>
<feature type="compositionally biased region" description="Basic and acidic residues" evidence="1">
    <location>
        <begin position="636"/>
        <end position="655"/>
    </location>
</feature>
<dbReference type="AlphaFoldDB" id="A0AAD5WRZ6"/>
<sequence>MGSTTPSKVSTFSPTSPSTDSIILNSPIPASDTESSKSLFIEETTDKTADFKIPQDYNKLMPLDLTMFAEAHEGKEEIEHGYHTLGGIPEEAGGPERATLNESFNEGHRELSEIKEQASSKSSKTPGQEINEQNLEEDLETECIPLPDSEDPGSHSDCDSDSKWESDDDEEPEAAVEAKTLSIETNPDDNAQSLAEELDEESEETGLPLQSPKSTMAEKDSTETLCILTPERVSPYSSSSSVSPKSRKSTTSPKRQQEMREYSPPRPPIIANSPSGSNNSTHSHPLTPLTPQSPDTDSDWVSEGSAYEYEEMPTPGSSASNGNSTSSETRCESESQPQPEEEEFLTMESILPHLQFQFDEITSLHKRYKASPSCAVLISNLEAILNLVLSYAKTSSPPLKITIPRTPKPGEERSLVVLWHLEATLPPQSTDPALACFLRIARRHGNCLASHLSLTSSLSSSLRRFYLSPALRDLRSKLDSNLSRNGIPKVLFLSPCLSHCTEFWDPSLIRFPFPDPSRPAQPRPTSRPPPPRPACRLDPTQTLQADHFQARHQMFTLLSSILRPGAEFFSGAGYYTAPLEGWIGFYMHETDDLMDELEKLAWIEEIVLDKESHLSIWRNPFTGAAELAGSSYFPAPRDDVVPGKKPAPRPEKEKEEKEEEEGEGRMGSEAFLRGIDRMMDRYRVLSDVVGNPALDRWELKIGGNAYDAEGGYEREGGCGCDGVASCQGIDTFMSKREILEKFGVHSNARQAFYCPNLRLE</sequence>
<evidence type="ECO:0000256" key="1">
    <source>
        <dbReference type="SAM" id="MobiDB-lite"/>
    </source>
</evidence>
<feature type="compositionally biased region" description="Polar residues" evidence="1">
    <location>
        <begin position="182"/>
        <end position="192"/>
    </location>
</feature>
<feature type="compositionally biased region" description="Polar residues" evidence="1">
    <location>
        <begin position="119"/>
        <end position="133"/>
    </location>
</feature>
<feature type="region of interest" description="Disordered" evidence="1">
    <location>
        <begin position="1"/>
        <end position="37"/>
    </location>
</feature>
<feature type="compositionally biased region" description="Low complexity" evidence="1">
    <location>
        <begin position="1"/>
        <end position="21"/>
    </location>
</feature>
<feature type="compositionally biased region" description="Polar residues" evidence="1">
    <location>
        <begin position="272"/>
        <end position="295"/>
    </location>
</feature>
<accession>A0AAD5WRZ6</accession>
<comment type="caution">
    <text evidence="2">The sequence shown here is derived from an EMBL/GenBank/DDBJ whole genome shotgun (WGS) entry which is preliminary data.</text>
</comment>
<gene>
    <name evidence="2" type="ORF">MKZ38_003042</name>
</gene>
<feature type="compositionally biased region" description="Pro residues" evidence="1">
    <location>
        <begin position="515"/>
        <end position="533"/>
    </location>
</feature>